<dbReference type="AlphaFoldDB" id="A0A8S1HBD1"/>
<feature type="compositionally biased region" description="Polar residues" evidence="1">
    <location>
        <begin position="174"/>
        <end position="193"/>
    </location>
</feature>
<feature type="region of interest" description="Disordered" evidence="1">
    <location>
        <begin position="58"/>
        <end position="90"/>
    </location>
</feature>
<name>A0A8S1HBD1_9PELO</name>
<reference evidence="2" key="1">
    <citation type="submission" date="2020-10" db="EMBL/GenBank/DDBJ databases">
        <authorList>
            <person name="Kikuchi T."/>
        </authorList>
    </citation>
    <scope>NUCLEOTIDE SEQUENCE</scope>
    <source>
        <strain evidence="2">NKZ352</strain>
    </source>
</reference>
<dbReference type="Proteomes" id="UP000835052">
    <property type="component" value="Unassembled WGS sequence"/>
</dbReference>
<evidence type="ECO:0000256" key="1">
    <source>
        <dbReference type="SAM" id="MobiDB-lite"/>
    </source>
</evidence>
<dbReference type="EMBL" id="CAJGYM010000039">
    <property type="protein sequence ID" value="CAD6193936.1"/>
    <property type="molecule type" value="Genomic_DNA"/>
</dbReference>
<evidence type="ECO:0000313" key="2">
    <source>
        <dbReference type="EMBL" id="CAD6193936.1"/>
    </source>
</evidence>
<sequence length="193" mass="21693">MGCATPTPRLPLPYKLNLQAKALQKRRLITKTATVSFYAPYKVLKAAATRRKVKIAKREQEAVRSGGARKRDESKRERGEKSAERRNEVDSLAKTSYENRLYGTEIGGQTERVLRKVLSIIRCRLFMSSSRHEAAAALTLTLTTALTGVVLIIREFFVSIPEFGQPCKSHSHSVDNNQILKTEASSRSQNEMK</sequence>
<keyword evidence="3" id="KW-1185">Reference proteome</keyword>
<feature type="compositionally biased region" description="Basic and acidic residues" evidence="1">
    <location>
        <begin position="69"/>
        <end position="90"/>
    </location>
</feature>
<accession>A0A8S1HBD1</accession>
<organism evidence="2 3">
    <name type="scientific">Caenorhabditis auriculariae</name>
    <dbReference type="NCBI Taxonomy" id="2777116"/>
    <lineage>
        <taxon>Eukaryota</taxon>
        <taxon>Metazoa</taxon>
        <taxon>Ecdysozoa</taxon>
        <taxon>Nematoda</taxon>
        <taxon>Chromadorea</taxon>
        <taxon>Rhabditida</taxon>
        <taxon>Rhabditina</taxon>
        <taxon>Rhabditomorpha</taxon>
        <taxon>Rhabditoidea</taxon>
        <taxon>Rhabditidae</taxon>
        <taxon>Peloderinae</taxon>
        <taxon>Caenorhabditis</taxon>
    </lineage>
</organism>
<comment type="caution">
    <text evidence="2">The sequence shown here is derived from an EMBL/GenBank/DDBJ whole genome shotgun (WGS) entry which is preliminary data.</text>
</comment>
<protein>
    <submittedName>
        <fullName evidence="2">Uncharacterized protein</fullName>
    </submittedName>
</protein>
<gene>
    <name evidence="2" type="ORF">CAUJ_LOCUS9855</name>
</gene>
<feature type="region of interest" description="Disordered" evidence="1">
    <location>
        <begin position="169"/>
        <end position="193"/>
    </location>
</feature>
<proteinExistence type="predicted"/>
<evidence type="ECO:0000313" key="3">
    <source>
        <dbReference type="Proteomes" id="UP000835052"/>
    </source>
</evidence>